<name>A0A5J5PS49_GOSBA</name>
<keyword evidence="1" id="KW-0472">Membrane</keyword>
<dbReference type="EMBL" id="CM018224">
    <property type="protein sequence ID" value="KAB2009465.1"/>
    <property type="molecule type" value="Genomic_DNA"/>
</dbReference>
<gene>
    <name evidence="2" type="ORF">ES319_D10G168200v1</name>
</gene>
<dbReference type="OrthoDB" id="1925356at2759"/>
<evidence type="ECO:0000256" key="1">
    <source>
        <dbReference type="SAM" id="Phobius"/>
    </source>
</evidence>
<evidence type="ECO:0000313" key="2">
    <source>
        <dbReference type="EMBL" id="KAB2009465.1"/>
    </source>
</evidence>
<dbReference type="PANTHER" id="PTHR36367:SF2">
    <property type="entry name" value="TRANSMEMBRANE PROTEIN"/>
    <property type="match status" value="1"/>
</dbReference>
<feature type="transmembrane region" description="Helical" evidence="1">
    <location>
        <begin position="95"/>
        <end position="115"/>
    </location>
</feature>
<feature type="transmembrane region" description="Helical" evidence="1">
    <location>
        <begin position="64"/>
        <end position="83"/>
    </location>
</feature>
<dbReference type="Proteomes" id="UP000327439">
    <property type="component" value="Chromosome D10"/>
</dbReference>
<proteinExistence type="predicted"/>
<dbReference type="AlphaFoldDB" id="A0A5J5PS49"/>
<organism evidence="2 3">
    <name type="scientific">Gossypium barbadense</name>
    <name type="common">Sea Island cotton</name>
    <name type="synonym">Hibiscus barbadensis</name>
    <dbReference type="NCBI Taxonomy" id="3634"/>
    <lineage>
        <taxon>Eukaryota</taxon>
        <taxon>Viridiplantae</taxon>
        <taxon>Streptophyta</taxon>
        <taxon>Embryophyta</taxon>
        <taxon>Tracheophyta</taxon>
        <taxon>Spermatophyta</taxon>
        <taxon>Magnoliopsida</taxon>
        <taxon>eudicotyledons</taxon>
        <taxon>Gunneridae</taxon>
        <taxon>Pentapetalae</taxon>
        <taxon>rosids</taxon>
        <taxon>malvids</taxon>
        <taxon>Malvales</taxon>
        <taxon>Malvaceae</taxon>
        <taxon>Malvoideae</taxon>
        <taxon>Gossypium</taxon>
    </lineage>
</organism>
<reference evidence="3" key="1">
    <citation type="journal article" date="2020" name="Nat. Genet.">
        <title>Genomic diversifications of five Gossypium allopolyploid species and their impact on cotton improvement.</title>
        <authorList>
            <person name="Chen Z.J."/>
            <person name="Sreedasyam A."/>
            <person name="Ando A."/>
            <person name="Song Q."/>
            <person name="De Santiago L.M."/>
            <person name="Hulse-Kemp A.M."/>
            <person name="Ding M."/>
            <person name="Ye W."/>
            <person name="Kirkbride R.C."/>
            <person name="Jenkins J."/>
            <person name="Plott C."/>
            <person name="Lovell J."/>
            <person name="Lin Y.M."/>
            <person name="Vaughn R."/>
            <person name="Liu B."/>
            <person name="Simpson S."/>
            <person name="Scheffler B.E."/>
            <person name="Wen L."/>
            <person name="Saski C.A."/>
            <person name="Grover C.E."/>
            <person name="Hu G."/>
            <person name="Conover J.L."/>
            <person name="Carlson J.W."/>
            <person name="Shu S."/>
            <person name="Boston L.B."/>
            <person name="Williams M."/>
            <person name="Peterson D.G."/>
            <person name="McGee K."/>
            <person name="Jones D.C."/>
            <person name="Wendel J.F."/>
            <person name="Stelly D.M."/>
            <person name="Grimwood J."/>
            <person name="Schmutz J."/>
        </authorList>
    </citation>
    <scope>NUCLEOTIDE SEQUENCE [LARGE SCALE GENOMIC DNA]</scope>
    <source>
        <strain evidence="3">cv. 3-79</strain>
    </source>
</reference>
<keyword evidence="1" id="KW-0812">Transmembrane</keyword>
<dbReference type="PANTHER" id="PTHR36367">
    <property type="entry name" value="TRANSMEMBRANE PROTEIN"/>
    <property type="match status" value="1"/>
</dbReference>
<evidence type="ECO:0000313" key="3">
    <source>
        <dbReference type="Proteomes" id="UP000327439"/>
    </source>
</evidence>
<accession>A0A5J5PS49</accession>
<sequence length="122" mass="13658">MAIRLNEADADSRPSKLSRLGSVMTNGAAVVELIGGAVCVFSAIWVLYGRMDGEFVNITDSWQVAYAFIWEICLYTVFQPWFIGENLQNVEKSKVGVVSYLRFIPVVGLVAYILFLNLEEDQ</sequence>
<feature type="transmembrane region" description="Helical" evidence="1">
    <location>
        <begin position="23"/>
        <end position="48"/>
    </location>
</feature>
<keyword evidence="3" id="KW-1185">Reference proteome</keyword>
<keyword evidence="1" id="KW-1133">Transmembrane helix</keyword>
<protein>
    <submittedName>
        <fullName evidence="2">Uncharacterized protein</fullName>
    </submittedName>
</protein>